<dbReference type="Proteomes" id="UP000054007">
    <property type="component" value="Unassembled WGS sequence"/>
</dbReference>
<sequence length="217" mass="23354">MPSLHKSVSTFFTSCVSSPARESVCMPDYYRHERVEMYDPGLYMHAAAVHSFDEYSSPSKQHSPSHESLEFASTFLLPDAGFILSDDYSDSDEDESEDETIQAPSTYSAPSKAHSTTSSSSSSRSTSTSSSSKTCISSSSQTLNTTKQGGKFMRVRLFTVPSCAGSKIHPGVGSDKNVRIPKASRTISMPAFSLSPAFAVKRASPSLTLPSATSTFL</sequence>
<feature type="compositionally biased region" description="Acidic residues" evidence="1">
    <location>
        <begin position="87"/>
        <end position="100"/>
    </location>
</feature>
<feature type="compositionally biased region" description="Low complexity" evidence="1">
    <location>
        <begin position="115"/>
        <end position="142"/>
    </location>
</feature>
<feature type="region of interest" description="Disordered" evidence="1">
    <location>
        <begin position="86"/>
        <end position="146"/>
    </location>
</feature>
<keyword evidence="3" id="KW-1185">Reference proteome</keyword>
<gene>
    <name evidence="2" type="ORF">CYLTODRAFT_488095</name>
</gene>
<evidence type="ECO:0000313" key="3">
    <source>
        <dbReference type="Proteomes" id="UP000054007"/>
    </source>
</evidence>
<protein>
    <submittedName>
        <fullName evidence="2">Uncharacterized protein</fullName>
    </submittedName>
</protein>
<proteinExistence type="predicted"/>
<accession>A0A0D7BJX7</accession>
<evidence type="ECO:0000313" key="2">
    <source>
        <dbReference type="EMBL" id="KIY70419.1"/>
    </source>
</evidence>
<dbReference type="AlphaFoldDB" id="A0A0D7BJX7"/>
<dbReference type="EMBL" id="KN880468">
    <property type="protein sequence ID" value="KIY70419.1"/>
    <property type="molecule type" value="Genomic_DNA"/>
</dbReference>
<organism evidence="2 3">
    <name type="scientific">Cylindrobasidium torrendii FP15055 ss-10</name>
    <dbReference type="NCBI Taxonomy" id="1314674"/>
    <lineage>
        <taxon>Eukaryota</taxon>
        <taxon>Fungi</taxon>
        <taxon>Dikarya</taxon>
        <taxon>Basidiomycota</taxon>
        <taxon>Agaricomycotina</taxon>
        <taxon>Agaricomycetes</taxon>
        <taxon>Agaricomycetidae</taxon>
        <taxon>Agaricales</taxon>
        <taxon>Marasmiineae</taxon>
        <taxon>Physalacriaceae</taxon>
        <taxon>Cylindrobasidium</taxon>
    </lineage>
</organism>
<evidence type="ECO:0000256" key="1">
    <source>
        <dbReference type="SAM" id="MobiDB-lite"/>
    </source>
</evidence>
<reference evidence="2 3" key="1">
    <citation type="journal article" date="2015" name="Fungal Genet. Biol.">
        <title>Evolution of novel wood decay mechanisms in Agaricales revealed by the genome sequences of Fistulina hepatica and Cylindrobasidium torrendii.</title>
        <authorList>
            <person name="Floudas D."/>
            <person name="Held B.W."/>
            <person name="Riley R."/>
            <person name="Nagy L.G."/>
            <person name="Koehler G."/>
            <person name="Ransdell A.S."/>
            <person name="Younus H."/>
            <person name="Chow J."/>
            <person name="Chiniquy J."/>
            <person name="Lipzen A."/>
            <person name="Tritt A."/>
            <person name="Sun H."/>
            <person name="Haridas S."/>
            <person name="LaButti K."/>
            <person name="Ohm R.A."/>
            <person name="Kues U."/>
            <person name="Blanchette R.A."/>
            <person name="Grigoriev I.V."/>
            <person name="Minto R.E."/>
            <person name="Hibbett D.S."/>
        </authorList>
    </citation>
    <scope>NUCLEOTIDE SEQUENCE [LARGE SCALE GENOMIC DNA]</scope>
    <source>
        <strain evidence="2 3">FP15055 ss-10</strain>
    </source>
</reference>
<name>A0A0D7BJX7_9AGAR</name>